<feature type="transmembrane region" description="Helical" evidence="6">
    <location>
        <begin position="41"/>
        <end position="60"/>
    </location>
</feature>
<dbReference type="GO" id="GO:0004252">
    <property type="term" value="F:serine-type endopeptidase activity"/>
    <property type="evidence" value="ECO:0007669"/>
    <property type="project" value="InterPro"/>
</dbReference>
<dbReference type="GO" id="GO:0016020">
    <property type="term" value="C:membrane"/>
    <property type="evidence" value="ECO:0007669"/>
    <property type="project" value="InterPro"/>
</dbReference>
<dbReference type="InterPro" id="IPR019758">
    <property type="entry name" value="Pept_S26A_signal_pept_1_CS"/>
</dbReference>
<evidence type="ECO:0000256" key="3">
    <source>
        <dbReference type="ARBA" id="ARBA00013208"/>
    </source>
</evidence>
<dbReference type="PROSITE" id="PS00761">
    <property type="entry name" value="SPASE_I_3"/>
    <property type="match status" value="1"/>
</dbReference>
<name>A0A6J7CKQ8_9ZZZZ</name>
<evidence type="ECO:0000256" key="6">
    <source>
        <dbReference type="SAM" id="Phobius"/>
    </source>
</evidence>
<organism evidence="8">
    <name type="scientific">freshwater metagenome</name>
    <dbReference type="NCBI Taxonomy" id="449393"/>
    <lineage>
        <taxon>unclassified sequences</taxon>
        <taxon>metagenomes</taxon>
        <taxon>ecological metagenomes</taxon>
    </lineage>
</organism>
<feature type="domain" description="Peptidase S26" evidence="7">
    <location>
        <begin position="39"/>
        <end position="201"/>
    </location>
</feature>
<dbReference type="InterPro" id="IPR036286">
    <property type="entry name" value="LexA/Signal_pep-like_sf"/>
</dbReference>
<protein>
    <recommendedName>
        <fullName evidence="3">signal peptidase I</fullName>
        <ecNumber evidence="3">3.4.21.89</ecNumber>
    </recommendedName>
</protein>
<dbReference type="PRINTS" id="PR00727">
    <property type="entry name" value="LEADERPTASE"/>
</dbReference>
<evidence type="ECO:0000256" key="5">
    <source>
        <dbReference type="ARBA" id="ARBA00022801"/>
    </source>
</evidence>
<dbReference type="PANTHER" id="PTHR43390">
    <property type="entry name" value="SIGNAL PEPTIDASE I"/>
    <property type="match status" value="1"/>
</dbReference>
<evidence type="ECO:0000313" key="8">
    <source>
        <dbReference type="EMBL" id="CAB4858331.1"/>
    </source>
</evidence>
<dbReference type="InterPro" id="IPR019533">
    <property type="entry name" value="Peptidase_S26"/>
</dbReference>
<evidence type="ECO:0000256" key="1">
    <source>
        <dbReference type="ARBA" id="ARBA00000677"/>
    </source>
</evidence>
<sequence length="209" mass="22928">MGDNQADDVVSDVSAVVDVSPEGNQQPGAGRKSLTRWLAEWLGIILIALSAAFLIRAYVFQTFYIPSVSMVPTLQVGDRIIVSKLSTAFGDINRGDVIVFKHPPQEQCGGDTGPNSDLVKRVIGLPGDRLTSRNNKIYINGELLIEHWEHAPDLGNEIGNVKVPKNQYFMMGDNRPSSCDSRIWGTLPKSLIVGKVVLRIWPLSQIGHP</sequence>
<reference evidence="8" key="1">
    <citation type="submission" date="2020-05" db="EMBL/GenBank/DDBJ databases">
        <authorList>
            <person name="Chiriac C."/>
            <person name="Salcher M."/>
            <person name="Ghai R."/>
            <person name="Kavagutti S V."/>
        </authorList>
    </citation>
    <scope>NUCLEOTIDE SEQUENCE</scope>
</reference>
<proteinExistence type="inferred from homology"/>
<comment type="catalytic activity">
    <reaction evidence="1">
        <text>Cleavage of hydrophobic, N-terminal signal or leader sequences from secreted and periplasmic proteins.</text>
        <dbReference type="EC" id="3.4.21.89"/>
    </reaction>
</comment>
<keyword evidence="6" id="KW-1133">Transmembrane helix</keyword>
<dbReference type="Pfam" id="PF10502">
    <property type="entry name" value="Peptidase_S26"/>
    <property type="match status" value="1"/>
</dbReference>
<dbReference type="PROSITE" id="PS00501">
    <property type="entry name" value="SPASE_I_1"/>
    <property type="match status" value="1"/>
</dbReference>
<evidence type="ECO:0000259" key="7">
    <source>
        <dbReference type="Pfam" id="PF10502"/>
    </source>
</evidence>
<dbReference type="NCBIfam" id="TIGR02227">
    <property type="entry name" value="sigpep_I_bact"/>
    <property type="match status" value="1"/>
</dbReference>
<comment type="similarity">
    <text evidence="2">Belongs to the peptidase S26 family.</text>
</comment>
<dbReference type="SUPFAM" id="SSF51306">
    <property type="entry name" value="LexA/Signal peptidase"/>
    <property type="match status" value="1"/>
</dbReference>
<dbReference type="GO" id="GO:0009003">
    <property type="term" value="F:signal peptidase activity"/>
    <property type="evidence" value="ECO:0007669"/>
    <property type="project" value="UniProtKB-EC"/>
</dbReference>
<keyword evidence="4" id="KW-0645">Protease</keyword>
<keyword evidence="6" id="KW-0472">Membrane</keyword>
<dbReference type="EMBL" id="CAFBLN010000001">
    <property type="protein sequence ID" value="CAB4858331.1"/>
    <property type="molecule type" value="Genomic_DNA"/>
</dbReference>
<evidence type="ECO:0000256" key="2">
    <source>
        <dbReference type="ARBA" id="ARBA00009370"/>
    </source>
</evidence>
<dbReference type="Gene3D" id="2.10.109.10">
    <property type="entry name" value="Umud Fragment, subunit A"/>
    <property type="match status" value="1"/>
</dbReference>
<dbReference type="InterPro" id="IPR000223">
    <property type="entry name" value="Pept_S26A_signal_pept_1"/>
</dbReference>
<dbReference type="GO" id="GO:0006465">
    <property type="term" value="P:signal peptide processing"/>
    <property type="evidence" value="ECO:0007669"/>
    <property type="project" value="InterPro"/>
</dbReference>
<dbReference type="PANTHER" id="PTHR43390:SF1">
    <property type="entry name" value="CHLOROPLAST PROCESSING PEPTIDASE"/>
    <property type="match status" value="1"/>
</dbReference>
<accession>A0A6J7CKQ8</accession>
<evidence type="ECO:0000256" key="4">
    <source>
        <dbReference type="ARBA" id="ARBA00022670"/>
    </source>
</evidence>
<dbReference type="AlphaFoldDB" id="A0A6J7CKQ8"/>
<gene>
    <name evidence="8" type="ORF">UFOPK3381_00115</name>
</gene>
<keyword evidence="6" id="KW-0812">Transmembrane</keyword>
<dbReference type="EC" id="3.4.21.89" evidence="3"/>
<dbReference type="CDD" id="cd06530">
    <property type="entry name" value="S26_SPase_I"/>
    <property type="match status" value="1"/>
</dbReference>
<keyword evidence="5" id="KW-0378">Hydrolase</keyword>
<dbReference type="InterPro" id="IPR019756">
    <property type="entry name" value="Pept_S26A_signal_pept_1_Ser-AS"/>
</dbReference>